<dbReference type="PANTHER" id="PTHR14614">
    <property type="entry name" value="HEPATOCELLULAR CARCINOMA-ASSOCIATED ANTIGEN"/>
    <property type="match status" value="1"/>
</dbReference>
<accession>A0AB34J9R2</accession>
<dbReference type="SUPFAM" id="SSF53335">
    <property type="entry name" value="S-adenosyl-L-methionine-dependent methyltransferases"/>
    <property type="match status" value="1"/>
</dbReference>
<dbReference type="Pfam" id="PF10294">
    <property type="entry name" value="Methyltransf_16"/>
    <property type="match status" value="1"/>
</dbReference>
<proteinExistence type="predicted"/>
<organism evidence="1 2">
    <name type="scientific">Prymnesium parvum</name>
    <name type="common">Toxic golden alga</name>
    <dbReference type="NCBI Taxonomy" id="97485"/>
    <lineage>
        <taxon>Eukaryota</taxon>
        <taxon>Haptista</taxon>
        <taxon>Haptophyta</taxon>
        <taxon>Prymnesiophyceae</taxon>
        <taxon>Prymnesiales</taxon>
        <taxon>Prymnesiaceae</taxon>
        <taxon>Prymnesium</taxon>
    </lineage>
</organism>
<dbReference type="AlphaFoldDB" id="A0AB34J9R2"/>
<keyword evidence="2" id="KW-1185">Reference proteome</keyword>
<reference evidence="1 2" key="1">
    <citation type="journal article" date="2024" name="Science">
        <title>Giant polyketide synthase enzymes in the biosynthesis of giant marine polyether toxins.</title>
        <authorList>
            <person name="Fallon T.R."/>
            <person name="Shende V.V."/>
            <person name="Wierzbicki I.H."/>
            <person name="Pendleton A.L."/>
            <person name="Watervoot N.F."/>
            <person name="Auber R.P."/>
            <person name="Gonzalez D.J."/>
            <person name="Wisecaver J.H."/>
            <person name="Moore B.S."/>
        </authorList>
    </citation>
    <scope>NUCLEOTIDE SEQUENCE [LARGE SCALE GENOMIC DNA]</scope>
    <source>
        <strain evidence="1 2">12B1</strain>
    </source>
</reference>
<comment type="caution">
    <text evidence="1">The sequence shown here is derived from an EMBL/GenBank/DDBJ whole genome shotgun (WGS) entry which is preliminary data.</text>
</comment>
<dbReference type="Proteomes" id="UP001515480">
    <property type="component" value="Unassembled WGS sequence"/>
</dbReference>
<sequence length="242" mass="25941">MMKPPMEAHCEGCVAGCEACEEGEGWYSGGRKTLTSRRFVLPRAGASFCVAQGSGTSTAELFARGDGHVVWEAADAVLRWLDDEYAPHGLCGRVVLELGAGTGVCGLACALLGASRVVLTDLPQAVPLLRRNAAGCAHLWPTATRVEVAELTWGDEAAARAIEGVDLVLACDCVYQPAHYRDLARTLDAFEAETIVAWLPRDKSESAFLDLLRSRWTMESFDVSGVRICRAVCVPHVASESS</sequence>
<dbReference type="InterPro" id="IPR029063">
    <property type="entry name" value="SAM-dependent_MTases_sf"/>
</dbReference>
<dbReference type="EMBL" id="JBGBPQ010000011">
    <property type="protein sequence ID" value="KAL1515989.1"/>
    <property type="molecule type" value="Genomic_DNA"/>
</dbReference>
<dbReference type="Gene3D" id="3.40.50.150">
    <property type="entry name" value="Vaccinia Virus protein VP39"/>
    <property type="match status" value="1"/>
</dbReference>
<gene>
    <name evidence="1" type="ORF">AB1Y20_002602</name>
</gene>
<name>A0AB34J9R2_PRYPA</name>
<dbReference type="InterPro" id="IPR019410">
    <property type="entry name" value="Methyltransf_16"/>
</dbReference>
<evidence type="ECO:0008006" key="3">
    <source>
        <dbReference type="Google" id="ProtNLM"/>
    </source>
</evidence>
<protein>
    <recommendedName>
        <fullName evidence="3">Calmodulin-lysine N-methyltransferase</fullName>
    </recommendedName>
</protein>
<evidence type="ECO:0000313" key="1">
    <source>
        <dbReference type="EMBL" id="KAL1515989.1"/>
    </source>
</evidence>
<evidence type="ECO:0000313" key="2">
    <source>
        <dbReference type="Proteomes" id="UP001515480"/>
    </source>
</evidence>